<dbReference type="EMBL" id="BGZK01000040">
    <property type="protein sequence ID" value="GBP10412.1"/>
    <property type="molecule type" value="Genomic_DNA"/>
</dbReference>
<keyword evidence="2" id="KW-1185">Reference proteome</keyword>
<evidence type="ECO:0000313" key="2">
    <source>
        <dbReference type="Proteomes" id="UP000299102"/>
    </source>
</evidence>
<dbReference type="Proteomes" id="UP000299102">
    <property type="component" value="Unassembled WGS sequence"/>
</dbReference>
<sequence length="148" mass="15492">MGQVQAARGAGARFRGTSPAIAARIDVLTQADGAEAVCYSLKSKTRSHLGPDSRGQLTRESHPGLIADSARVPVPFACARVAGRSRSFDAYTSNENRRVRAGAVPGAPTWDNARTLEQTPTGFQPAVCVVECERSGCHNALGGLVSDA</sequence>
<proteinExistence type="predicted"/>
<comment type="caution">
    <text evidence="1">The sequence shown here is derived from an EMBL/GenBank/DDBJ whole genome shotgun (WGS) entry which is preliminary data.</text>
</comment>
<name>A0A4C1T7L5_EUMVA</name>
<accession>A0A4C1T7L5</accession>
<gene>
    <name evidence="1" type="ORF">EVAR_5717_1</name>
</gene>
<reference evidence="1 2" key="1">
    <citation type="journal article" date="2019" name="Commun. Biol.">
        <title>The bagworm genome reveals a unique fibroin gene that provides high tensile strength.</title>
        <authorList>
            <person name="Kono N."/>
            <person name="Nakamura H."/>
            <person name="Ohtoshi R."/>
            <person name="Tomita M."/>
            <person name="Numata K."/>
            <person name="Arakawa K."/>
        </authorList>
    </citation>
    <scope>NUCLEOTIDE SEQUENCE [LARGE SCALE GENOMIC DNA]</scope>
</reference>
<organism evidence="1 2">
    <name type="scientific">Eumeta variegata</name>
    <name type="common">Bagworm moth</name>
    <name type="synonym">Eumeta japonica</name>
    <dbReference type="NCBI Taxonomy" id="151549"/>
    <lineage>
        <taxon>Eukaryota</taxon>
        <taxon>Metazoa</taxon>
        <taxon>Ecdysozoa</taxon>
        <taxon>Arthropoda</taxon>
        <taxon>Hexapoda</taxon>
        <taxon>Insecta</taxon>
        <taxon>Pterygota</taxon>
        <taxon>Neoptera</taxon>
        <taxon>Endopterygota</taxon>
        <taxon>Lepidoptera</taxon>
        <taxon>Glossata</taxon>
        <taxon>Ditrysia</taxon>
        <taxon>Tineoidea</taxon>
        <taxon>Psychidae</taxon>
        <taxon>Oiketicinae</taxon>
        <taxon>Eumeta</taxon>
    </lineage>
</organism>
<dbReference type="AlphaFoldDB" id="A0A4C1T7L5"/>
<evidence type="ECO:0000313" key="1">
    <source>
        <dbReference type="EMBL" id="GBP10412.1"/>
    </source>
</evidence>
<protein>
    <submittedName>
        <fullName evidence="1">Uncharacterized protein</fullName>
    </submittedName>
</protein>